<keyword evidence="4" id="KW-1185">Reference proteome</keyword>
<dbReference type="Gene3D" id="3.40.50.1820">
    <property type="entry name" value="alpha/beta hydrolase"/>
    <property type="match status" value="1"/>
</dbReference>
<dbReference type="InterPro" id="IPR029058">
    <property type="entry name" value="AB_hydrolase_fold"/>
</dbReference>
<dbReference type="Proteomes" id="UP000753724">
    <property type="component" value="Unassembled WGS sequence"/>
</dbReference>
<sequence length="303" mass="32760">MPIRALDRRRLLHALGLGGAALACGRASAAVEGAAGAPITQGYASSRVGQVYYRMIRPAPGQQGLKTPLLCLHAGPGSSRNYLDLMPRMATDRWVIAADTPGYGLSQRPATPSTIADFAQAASAVVDALGLGRIDVLGNHTSTATALELARMRPGLVRRIVLNSALMYTPQERAERKAAQIANATRDLSAAVDTIPARWRAFRQATAHQSEEQSWGRFWEVYRDPTHQDWGFVASYDYDFAATLAQTRAPVLILNPQDVLHDITARAAGKGPDVRIAELPWPGGTFDLHVDAVTQVIRAFLDT</sequence>
<dbReference type="RefSeq" id="WP_161718303.1">
    <property type="nucleotide sequence ID" value="NZ_JAAAPO010000003.1"/>
</dbReference>
<evidence type="ECO:0000256" key="1">
    <source>
        <dbReference type="SAM" id="SignalP"/>
    </source>
</evidence>
<name>A0ABW9XE95_9SPHN</name>
<dbReference type="InterPro" id="IPR000073">
    <property type="entry name" value="AB_hydrolase_1"/>
</dbReference>
<dbReference type="Pfam" id="PF00561">
    <property type="entry name" value="Abhydrolase_1"/>
    <property type="match status" value="1"/>
</dbReference>
<evidence type="ECO:0000259" key="2">
    <source>
        <dbReference type="Pfam" id="PF00561"/>
    </source>
</evidence>
<dbReference type="InterPro" id="IPR050228">
    <property type="entry name" value="Carboxylesterase_BioH"/>
</dbReference>
<dbReference type="EMBL" id="JAAAPO010000003">
    <property type="protein sequence ID" value="NBC36860.1"/>
    <property type="molecule type" value="Genomic_DNA"/>
</dbReference>
<dbReference type="PROSITE" id="PS51257">
    <property type="entry name" value="PROKAR_LIPOPROTEIN"/>
    <property type="match status" value="1"/>
</dbReference>
<protein>
    <submittedName>
        <fullName evidence="3">Alpha/beta fold hydrolase</fullName>
    </submittedName>
</protein>
<feature type="chain" id="PRO_5047464844" evidence="1">
    <location>
        <begin position="30"/>
        <end position="303"/>
    </location>
</feature>
<accession>A0ABW9XE95</accession>
<dbReference type="PANTHER" id="PTHR43194">
    <property type="entry name" value="HYDROLASE ALPHA/BETA FOLD FAMILY"/>
    <property type="match status" value="1"/>
</dbReference>
<dbReference type="PANTHER" id="PTHR43194:SF2">
    <property type="entry name" value="PEROXISOMAL MEMBRANE PROTEIN LPX1"/>
    <property type="match status" value="1"/>
</dbReference>
<proteinExistence type="predicted"/>
<evidence type="ECO:0000313" key="4">
    <source>
        <dbReference type="Proteomes" id="UP000753724"/>
    </source>
</evidence>
<dbReference type="GO" id="GO:0016787">
    <property type="term" value="F:hydrolase activity"/>
    <property type="evidence" value="ECO:0007669"/>
    <property type="project" value="UniProtKB-KW"/>
</dbReference>
<feature type="domain" description="AB hydrolase-1" evidence="2">
    <location>
        <begin position="68"/>
        <end position="222"/>
    </location>
</feature>
<keyword evidence="1" id="KW-0732">Signal</keyword>
<organism evidence="3 4">
    <name type="scientific">Novosphingobium ovatum</name>
    <dbReference type="NCBI Taxonomy" id="1908523"/>
    <lineage>
        <taxon>Bacteria</taxon>
        <taxon>Pseudomonadati</taxon>
        <taxon>Pseudomonadota</taxon>
        <taxon>Alphaproteobacteria</taxon>
        <taxon>Sphingomonadales</taxon>
        <taxon>Sphingomonadaceae</taxon>
        <taxon>Novosphingobium</taxon>
    </lineage>
</organism>
<comment type="caution">
    <text evidence="3">The sequence shown here is derived from an EMBL/GenBank/DDBJ whole genome shotgun (WGS) entry which is preliminary data.</text>
</comment>
<gene>
    <name evidence="3" type="ORF">GTZ99_09855</name>
</gene>
<dbReference type="InterPro" id="IPR006311">
    <property type="entry name" value="TAT_signal"/>
</dbReference>
<dbReference type="PROSITE" id="PS51318">
    <property type="entry name" value="TAT"/>
    <property type="match status" value="1"/>
</dbReference>
<feature type="signal peptide" evidence="1">
    <location>
        <begin position="1"/>
        <end position="29"/>
    </location>
</feature>
<reference evidence="4" key="1">
    <citation type="submission" date="2020-01" db="EMBL/GenBank/DDBJ databases">
        <title>Sphingomonas sp. strain CSW-10.</title>
        <authorList>
            <person name="Chen W.-M."/>
        </authorList>
    </citation>
    <scope>NUCLEOTIDE SEQUENCE [LARGE SCALE GENOMIC DNA]</scope>
    <source>
        <strain evidence="4">FSY-8</strain>
    </source>
</reference>
<evidence type="ECO:0000313" key="3">
    <source>
        <dbReference type="EMBL" id="NBC36860.1"/>
    </source>
</evidence>
<dbReference type="SUPFAM" id="SSF53474">
    <property type="entry name" value="alpha/beta-Hydrolases"/>
    <property type="match status" value="1"/>
</dbReference>
<keyword evidence="3" id="KW-0378">Hydrolase</keyword>